<keyword evidence="3" id="KW-1185">Reference proteome</keyword>
<feature type="compositionally biased region" description="Polar residues" evidence="1">
    <location>
        <begin position="277"/>
        <end position="287"/>
    </location>
</feature>
<evidence type="ECO:0000256" key="1">
    <source>
        <dbReference type="SAM" id="MobiDB-lite"/>
    </source>
</evidence>
<gene>
    <name evidence="2" type="ORF">LTR91_012855</name>
</gene>
<comment type="caution">
    <text evidence="2">The sequence shown here is derived from an EMBL/GenBank/DDBJ whole genome shotgun (WGS) entry which is preliminary data.</text>
</comment>
<organism evidence="2 3">
    <name type="scientific">Friedmanniomyces endolithicus</name>
    <dbReference type="NCBI Taxonomy" id="329885"/>
    <lineage>
        <taxon>Eukaryota</taxon>
        <taxon>Fungi</taxon>
        <taxon>Dikarya</taxon>
        <taxon>Ascomycota</taxon>
        <taxon>Pezizomycotina</taxon>
        <taxon>Dothideomycetes</taxon>
        <taxon>Dothideomycetidae</taxon>
        <taxon>Mycosphaerellales</taxon>
        <taxon>Teratosphaeriaceae</taxon>
        <taxon>Friedmanniomyces</taxon>
    </lineage>
</organism>
<feature type="region of interest" description="Disordered" evidence="1">
    <location>
        <begin position="198"/>
        <end position="217"/>
    </location>
</feature>
<feature type="compositionally biased region" description="Low complexity" evidence="1">
    <location>
        <begin position="231"/>
        <end position="257"/>
    </location>
</feature>
<protein>
    <submittedName>
        <fullName evidence="2">Uncharacterized protein</fullName>
    </submittedName>
</protein>
<evidence type="ECO:0000313" key="2">
    <source>
        <dbReference type="EMBL" id="KAK0978756.1"/>
    </source>
</evidence>
<evidence type="ECO:0000313" key="3">
    <source>
        <dbReference type="Proteomes" id="UP001175353"/>
    </source>
</evidence>
<reference evidence="2" key="1">
    <citation type="submission" date="2023-06" db="EMBL/GenBank/DDBJ databases">
        <title>Black Yeasts Isolated from many extreme environments.</title>
        <authorList>
            <person name="Coleine C."/>
            <person name="Stajich J.E."/>
            <person name="Selbmann L."/>
        </authorList>
    </citation>
    <scope>NUCLEOTIDE SEQUENCE</scope>
    <source>
        <strain evidence="2">CCFEE 5200</strain>
    </source>
</reference>
<sequence>MTLSGYCASSNAFQRGLADCVPTVTMVNTRSGASSSAEQAQSKQQLREKKLQLWRTKWAYEGFDFMKLHHQELVDLVNELNIAIPKFQGPRPISPDYVWYLDLHFAQQRLRLKSSTDPTRYLHADFRADKQTRAVLRQTLALYDIRYFGANKDKPTALASWPEILQVFTDWIGKIREGRVFKLEDVLSAGIDSGLGHTSIGHTPSRAVPPPPRGAASTVINRTQYKAPADSSPRSSAFAAESSSTSTIRTPSSTGSTLSDATHGAEFGNSSKRKLDTSQYSPAGSQGSAQYSYTAFADPLPSKSDARTPTACKPSDRSLIGILSSRKIAKLSSATESAFDVIISSLRANKIAQAFAKTSHFLCVVVEELPDDMWNTDTHNPASNAHLSQRKIRRLIQSAANAEAGMISDLDSNDIEQATDKMSEFLKVLEAEL</sequence>
<name>A0AAN6KEP4_9PEZI</name>
<dbReference type="EMBL" id="JAUJLE010000126">
    <property type="protein sequence ID" value="KAK0978756.1"/>
    <property type="molecule type" value="Genomic_DNA"/>
</dbReference>
<feature type="region of interest" description="Disordered" evidence="1">
    <location>
        <begin position="225"/>
        <end position="287"/>
    </location>
</feature>
<dbReference type="AlphaFoldDB" id="A0AAN6KEP4"/>
<accession>A0AAN6KEP4</accession>
<dbReference type="Proteomes" id="UP001175353">
    <property type="component" value="Unassembled WGS sequence"/>
</dbReference>
<proteinExistence type="predicted"/>